<dbReference type="PANTHER" id="PTHR44427">
    <property type="entry name" value="CARCINOEMBRYONIC ANTIGEN-RELATED CELL ADHESION MOLECULE 19"/>
    <property type="match status" value="1"/>
</dbReference>
<dbReference type="InterPro" id="IPR003599">
    <property type="entry name" value="Ig_sub"/>
</dbReference>
<organism evidence="7 8">
    <name type="scientific">Theropithecus gelada</name>
    <name type="common">Gelada baboon</name>
    <dbReference type="NCBI Taxonomy" id="9565"/>
    <lineage>
        <taxon>Eukaryota</taxon>
        <taxon>Metazoa</taxon>
        <taxon>Chordata</taxon>
        <taxon>Craniata</taxon>
        <taxon>Vertebrata</taxon>
        <taxon>Euteleostomi</taxon>
        <taxon>Mammalia</taxon>
        <taxon>Eutheria</taxon>
        <taxon>Euarchontoglires</taxon>
        <taxon>Primates</taxon>
        <taxon>Haplorrhini</taxon>
        <taxon>Catarrhini</taxon>
        <taxon>Cercopithecidae</taxon>
        <taxon>Cercopithecinae</taxon>
        <taxon>Theropithecus</taxon>
    </lineage>
</organism>
<accession>A0A8D2K5G8</accession>
<dbReference type="PANTHER" id="PTHR44427:SF13">
    <property type="entry name" value="PREGNANCY-SPECIFIC BETA-1-GLYCOPROTEIN 4-RELATED"/>
    <property type="match status" value="1"/>
</dbReference>
<evidence type="ECO:0000313" key="8">
    <source>
        <dbReference type="Proteomes" id="UP000694411"/>
    </source>
</evidence>
<dbReference type="InterPro" id="IPR013106">
    <property type="entry name" value="Ig_V-set"/>
</dbReference>
<dbReference type="AlphaFoldDB" id="A0A8D2K5G8"/>
<dbReference type="Proteomes" id="UP000694411">
    <property type="component" value="Chromosome 19"/>
</dbReference>
<evidence type="ECO:0000256" key="4">
    <source>
        <dbReference type="ARBA" id="ARBA00038222"/>
    </source>
</evidence>
<dbReference type="Pfam" id="PF07686">
    <property type="entry name" value="V-set"/>
    <property type="match status" value="1"/>
</dbReference>
<dbReference type="Pfam" id="PF13927">
    <property type="entry name" value="Ig_3"/>
    <property type="match status" value="1"/>
</dbReference>
<dbReference type="SMART" id="SM00409">
    <property type="entry name" value="IG"/>
    <property type="match status" value="2"/>
</dbReference>
<dbReference type="SUPFAM" id="SSF48726">
    <property type="entry name" value="Immunoglobulin"/>
    <property type="match status" value="2"/>
</dbReference>
<protein>
    <recommendedName>
        <fullName evidence="6">Ig-like domain-containing protein</fullName>
    </recommendedName>
</protein>
<evidence type="ECO:0000256" key="2">
    <source>
        <dbReference type="ARBA" id="ARBA00023180"/>
    </source>
</evidence>
<evidence type="ECO:0000313" key="7">
    <source>
        <dbReference type="Ensembl" id="ENSTGEP00000025070.1"/>
    </source>
</evidence>
<comment type="similarity">
    <text evidence="4">Belongs to the immunoglobulin superfamily. CEA family.</text>
</comment>
<feature type="domain" description="Ig-like" evidence="6">
    <location>
        <begin position="130"/>
        <end position="215"/>
    </location>
</feature>
<evidence type="ECO:0000256" key="1">
    <source>
        <dbReference type="ARBA" id="ARBA00022729"/>
    </source>
</evidence>
<dbReference type="InterPro" id="IPR050831">
    <property type="entry name" value="CEA_cell_adhesion"/>
</dbReference>
<dbReference type="PROSITE" id="PS50835">
    <property type="entry name" value="IG_LIKE"/>
    <property type="match status" value="1"/>
</dbReference>
<name>A0A8D2K5G8_THEGE</name>
<dbReference type="CDD" id="cd05774">
    <property type="entry name" value="IgV_CEACAM_D1"/>
    <property type="match status" value="1"/>
</dbReference>
<evidence type="ECO:0000259" key="6">
    <source>
        <dbReference type="PROSITE" id="PS50835"/>
    </source>
</evidence>
<dbReference type="Ensembl" id="ENSTGET00000029859.1">
    <property type="protein sequence ID" value="ENSTGEP00000025070.1"/>
    <property type="gene ID" value="ENSTGEG00000020194.1"/>
</dbReference>
<dbReference type="FunFam" id="2.60.40.10:FF:000340">
    <property type="entry name" value="Carcinoembryonic antigen-related cell adhesion molecule 1"/>
    <property type="match status" value="1"/>
</dbReference>
<reference evidence="7" key="3">
    <citation type="submission" date="2025-09" db="UniProtKB">
        <authorList>
            <consortium name="Ensembl"/>
        </authorList>
    </citation>
    <scope>IDENTIFICATION</scope>
</reference>
<dbReference type="Gene3D" id="2.60.40.10">
    <property type="entry name" value="Immunoglobulins"/>
    <property type="match status" value="2"/>
</dbReference>
<keyword evidence="2" id="KW-0325">Glycoprotein</keyword>
<evidence type="ECO:0000256" key="3">
    <source>
        <dbReference type="ARBA" id="ARBA00023319"/>
    </source>
</evidence>
<sequence>LHLLASLLIFWNTPTTAQVTIEAQPTKVSEGKDVLLLVHNLPQNPTGYIWYKGQIMDLHHHITSYVVDTEIIVFGPAYSGRETVYSNASLLIQNVTQKDTGSYTIQIIQRGDTTKGVTGHFTLYLETPKPSISSSNLNPREAVETVILSCDPDTQDTSYRWWINGQSLRNSRTLQLSKNNRTLTLFVVTKDTAGPYECEMKNPVSASRSDPVTLNLLYGLNTPTISSSYTYYHTGEGVYICFMHNSATGGTNFIIKRIIVPGKWIPGALAICFPVKPIWLSGKSHMPSAKGEGKSKSQDREYVFAPKPPAFACILHSF</sequence>
<feature type="chain" id="PRO_5034081417" description="Ig-like domain-containing protein" evidence="5">
    <location>
        <begin position="18"/>
        <end position="318"/>
    </location>
</feature>
<dbReference type="CDD" id="cd05740">
    <property type="entry name" value="IgI_hCEACAM_2_4_6_like"/>
    <property type="match status" value="1"/>
</dbReference>
<dbReference type="InterPro" id="IPR013783">
    <property type="entry name" value="Ig-like_fold"/>
</dbReference>
<reference evidence="7" key="1">
    <citation type="submission" date="2018-05" db="EMBL/GenBank/DDBJ databases">
        <title>Whole genome of Theropithecus gelada.</title>
        <authorList>
            <person name="Chiou K.L."/>
            <person name="Snyder-Mackler N."/>
        </authorList>
    </citation>
    <scope>NUCLEOTIDE SEQUENCE [LARGE SCALE GENOMIC DNA]</scope>
</reference>
<dbReference type="FunFam" id="2.60.40.10:FF:000244">
    <property type="entry name" value="carcinoembryonic antigen-related cell adhesion molecule 16"/>
    <property type="match status" value="1"/>
</dbReference>
<proteinExistence type="inferred from homology"/>
<evidence type="ECO:0000256" key="5">
    <source>
        <dbReference type="SAM" id="SignalP"/>
    </source>
</evidence>
<dbReference type="InterPro" id="IPR036179">
    <property type="entry name" value="Ig-like_dom_sf"/>
</dbReference>
<reference evidence="7" key="2">
    <citation type="submission" date="2025-08" db="UniProtKB">
        <authorList>
            <consortium name="Ensembl"/>
        </authorList>
    </citation>
    <scope>IDENTIFICATION</scope>
</reference>
<feature type="signal peptide" evidence="5">
    <location>
        <begin position="1"/>
        <end position="17"/>
    </location>
</feature>
<keyword evidence="3" id="KW-0393">Immunoglobulin domain</keyword>
<keyword evidence="1 5" id="KW-0732">Signal</keyword>
<dbReference type="InterPro" id="IPR007110">
    <property type="entry name" value="Ig-like_dom"/>
</dbReference>
<keyword evidence="8" id="KW-1185">Reference proteome</keyword>